<proteinExistence type="inferred from homology"/>
<comment type="similarity">
    <text evidence="4">Belongs to the anti-Pycsar protein Apyc1 family.</text>
</comment>
<feature type="domain" description="Metallo-beta-lactamase" evidence="5">
    <location>
        <begin position="21"/>
        <end position="187"/>
    </location>
</feature>
<name>A0A8S5LEX9_9CAUD</name>
<dbReference type="Gene3D" id="3.60.15.10">
    <property type="entry name" value="Ribonuclease Z/Hydroxyacylglutathione hydrolase-like"/>
    <property type="match status" value="1"/>
</dbReference>
<evidence type="ECO:0000313" key="6">
    <source>
        <dbReference type="EMBL" id="DAD68596.1"/>
    </source>
</evidence>
<comment type="function">
    <text evidence="3">Counteracts the host Pycsar antiviral defense system. Phosphodiesterase that enables metal-dependent hydrolysis of host cyclic nucleotide Pycsar defense signals such as cCMP and cUMP.</text>
</comment>
<evidence type="ECO:0000256" key="4">
    <source>
        <dbReference type="ARBA" id="ARBA00034308"/>
    </source>
</evidence>
<organism evidence="6">
    <name type="scientific">Siphoviridae sp. ctABi4</name>
    <dbReference type="NCBI Taxonomy" id="2823566"/>
    <lineage>
        <taxon>Viruses</taxon>
        <taxon>Duplodnaviria</taxon>
        <taxon>Heunggongvirae</taxon>
        <taxon>Uroviricota</taxon>
        <taxon>Caudoviricetes</taxon>
    </lineage>
</organism>
<keyword evidence="1" id="KW-0945">Host-virus interaction</keyword>
<evidence type="ECO:0000256" key="1">
    <source>
        <dbReference type="ARBA" id="ARBA00022632"/>
    </source>
</evidence>
<accession>A0A8S5LEX9</accession>
<sequence>MINLKIISTGSKGNAVLLDNQILIDCGVPYCRLSALADRIKYIFLTHRHSDHLNTSTLRRLCTEHPSIKVIYNRYLAGALYKDCSDFIFKSSFITEPRKWYQIGAVTFENEMLIHDVQNCAWKIFIKSNYGDTFRVIYATDTNSLEHIRAKGYELYLIEANYDKDEIIKRMKEKTACGGYMYEDRVLKTHLSKQQADEWLYKNMCEYSSFIYMHTHEDSHED</sequence>
<dbReference type="Pfam" id="PF12706">
    <property type="entry name" value="Lactamase_B_2"/>
    <property type="match status" value="1"/>
</dbReference>
<dbReference type="InterPro" id="IPR036866">
    <property type="entry name" value="RibonucZ/Hydroxyglut_hydro"/>
</dbReference>
<dbReference type="EMBL" id="BK014705">
    <property type="protein sequence ID" value="DAD68596.1"/>
    <property type="molecule type" value="Genomic_DNA"/>
</dbReference>
<dbReference type="InterPro" id="IPR001279">
    <property type="entry name" value="Metallo-B-lactamas"/>
</dbReference>
<keyword evidence="2" id="KW-0899">Viral immunoevasion</keyword>
<keyword evidence="1" id="KW-1090">Inhibition of host innate immune response by virus</keyword>
<evidence type="ECO:0000256" key="3">
    <source>
        <dbReference type="ARBA" id="ARBA00034293"/>
    </source>
</evidence>
<dbReference type="SUPFAM" id="SSF56281">
    <property type="entry name" value="Metallo-hydrolase/oxidoreductase"/>
    <property type="match status" value="1"/>
</dbReference>
<evidence type="ECO:0000259" key="5">
    <source>
        <dbReference type="Pfam" id="PF12706"/>
    </source>
</evidence>
<reference evidence="6" key="1">
    <citation type="journal article" date="2021" name="Proc. Natl. Acad. Sci. U.S.A.">
        <title>A Catalog of Tens of Thousands of Viruses from Human Metagenomes Reveals Hidden Associations with Chronic Diseases.</title>
        <authorList>
            <person name="Tisza M.J."/>
            <person name="Buck C.B."/>
        </authorList>
    </citation>
    <scope>NUCLEOTIDE SEQUENCE</scope>
    <source>
        <strain evidence="6">CtABi4</strain>
    </source>
</reference>
<protein>
    <submittedName>
        <fullName evidence="6">YflN-like MBL-fold protein</fullName>
    </submittedName>
</protein>
<dbReference type="GO" id="GO:0052170">
    <property type="term" value="P:symbiont-mediated suppression of host innate immune response"/>
    <property type="evidence" value="ECO:0007669"/>
    <property type="project" value="UniProtKB-KW"/>
</dbReference>
<evidence type="ECO:0000256" key="2">
    <source>
        <dbReference type="ARBA" id="ARBA00023280"/>
    </source>
</evidence>